<accession>A0A6A3KLH7</accession>
<organism evidence="2 3">
    <name type="scientific">Phytophthora rubi</name>
    <dbReference type="NCBI Taxonomy" id="129364"/>
    <lineage>
        <taxon>Eukaryota</taxon>
        <taxon>Sar</taxon>
        <taxon>Stramenopiles</taxon>
        <taxon>Oomycota</taxon>
        <taxon>Peronosporomycetes</taxon>
        <taxon>Peronosporales</taxon>
        <taxon>Peronosporaceae</taxon>
        <taxon>Phytophthora</taxon>
    </lineage>
</organism>
<dbReference type="AlphaFoldDB" id="A0A6A3KLH7"/>
<reference evidence="2 3" key="1">
    <citation type="submission" date="2018-09" db="EMBL/GenBank/DDBJ databases">
        <title>Genomic investigation of the strawberry pathogen Phytophthora fragariae indicates pathogenicity is determined by transcriptional variation in three key races.</title>
        <authorList>
            <person name="Adams T.M."/>
            <person name="Armitage A.D."/>
            <person name="Sobczyk M.K."/>
            <person name="Bates H.J."/>
            <person name="Dunwell J.M."/>
            <person name="Nellist C.F."/>
            <person name="Harrison R.J."/>
        </authorList>
    </citation>
    <scope>NUCLEOTIDE SEQUENCE [LARGE SCALE GENOMIC DNA]</scope>
    <source>
        <strain evidence="2 3">SCRP249</strain>
    </source>
</reference>
<feature type="region of interest" description="Disordered" evidence="1">
    <location>
        <begin position="40"/>
        <end position="104"/>
    </location>
</feature>
<gene>
    <name evidence="2" type="ORF">PR001_g17149</name>
</gene>
<evidence type="ECO:0000313" key="2">
    <source>
        <dbReference type="EMBL" id="KAE9006677.1"/>
    </source>
</evidence>
<feature type="compositionally biased region" description="Polar residues" evidence="1">
    <location>
        <begin position="82"/>
        <end position="103"/>
    </location>
</feature>
<evidence type="ECO:0000256" key="1">
    <source>
        <dbReference type="SAM" id="MobiDB-lite"/>
    </source>
</evidence>
<dbReference type="Proteomes" id="UP000429607">
    <property type="component" value="Unassembled WGS sequence"/>
</dbReference>
<evidence type="ECO:0000313" key="3">
    <source>
        <dbReference type="Proteomes" id="UP000429607"/>
    </source>
</evidence>
<proteinExistence type="predicted"/>
<comment type="caution">
    <text evidence="2">The sequence shown here is derived from an EMBL/GenBank/DDBJ whole genome shotgun (WGS) entry which is preliminary data.</text>
</comment>
<evidence type="ECO:0008006" key="4">
    <source>
        <dbReference type="Google" id="ProtNLM"/>
    </source>
</evidence>
<dbReference type="EMBL" id="QXFV01001406">
    <property type="protein sequence ID" value="KAE9006677.1"/>
    <property type="molecule type" value="Genomic_DNA"/>
</dbReference>
<name>A0A6A3KLH7_9STRA</name>
<sequence>MEAAAWRAAFDELLVFEQDFDTAMQILMFQDEKVARLSLEDAPSRRRATRTRGAAHSPSRKRRRTGASQAARAEPPSPPMSGFTQDSEVWSMETSAEASQVVDSSPDVFLSADTSTQMSVGGGIRAVDSSGVGGGAGRGGSATMVTSLFTTGSGRAVSVSKERLQAYETKLHAAEESVALSAATQPAAVESSGAGGGAGRGGSATMVTSLFTTGSGRAVSVSKERLQAYETKLHAAEESVALSAATQPAAVESSGAGGGAGRGGSATMVTSLFTTGSGRAVSVSKERLQAYETKLHAAEESVALSAATQPAMNDQTLQGDAGTVVSEGAAVLPFPAKNNDSVDQELPPCWNMALVLTDGWYSVNEKRPTIDVCVCVVLVTGRETQDGSSVAAKRQEEISLLDPAIKPKESRYVEHVFVTDQSCHLMSIRVSGMEVTLPKMKGNSPLKRGASSPFVFRRGNKNIWKEGAILCLRGLEVSHYDEQLRVLDCVLVESTQIVSFPSKKSPFWDNFHTLQRELGISTARGSPSQRPSSNVAEELMQLKKYVERDILRMDFIPSQECVEHHVEVVEQERLTQDLQAHEEGGASIASDHRDTESHPQNRYLRWDGSVVKVLPLLGSSKFMFPPDVVAFACLSMKIDGKAFRTVYLTRELLITMKSLLLEAFAEAPEHLCQKESQASETDFALVQSVMHVLAEINQHRADSILRFEVRQSTNERLINSWKPWERFHASYWMGVTLSTTSTPK</sequence>
<protein>
    <recommendedName>
        <fullName evidence="4">BRCA2 OB1 domain-containing protein</fullName>
    </recommendedName>
</protein>